<sequence>MTNRLSRRASALAVAAVLGGGAALAVASPAHAEGCLTGTGNVPSPTGGAGASATATLCVNSAGYAWLDTNRTNTVTDKRADGYAARVYVYWAQQYTGAIAVDDTSNAGSVRLRWESGVGTSYRWTEVFVCLGYARPEDYNGRCASVVYNN</sequence>
<evidence type="ECO:0000313" key="2">
    <source>
        <dbReference type="EMBL" id="NYH41255.1"/>
    </source>
</evidence>
<dbReference type="PROSITE" id="PS51318">
    <property type="entry name" value="TAT"/>
    <property type="match status" value="1"/>
</dbReference>
<evidence type="ECO:0008006" key="4">
    <source>
        <dbReference type="Google" id="ProtNLM"/>
    </source>
</evidence>
<dbReference type="InterPro" id="IPR006311">
    <property type="entry name" value="TAT_signal"/>
</dbReference>
<accession>A0A7Y9WYM2</accession>
<feature type="chain" id="PRO_5031368504" description="Secreted protein" evidence="1">
    <location>
        <begin position="33"/>
        <end position="150"/>
    </location>
</feature>
<reference evidence="2 3" key="1">
    <citation type="submission" date="2020-07" db="EMBL/GenBank/DDBJ databases">
        <title>Sequencing the genomes of 1000 actinobacteria strains.</title>
        <authorList>
            <person name="Klenk H.-P."/>
        </authorList>
    </citation>
    <scope>NUCLEOTIDE SEQUENCE [LARGE SCALE GENOMIC DNA]</scope>
    <source>
        <strain evidence="2 3">DSM 45876</strain>
    </source>
</reference>
<keyword evidence="3" id="KW-1185">Reference proteome</keyword>
<comment type="caution">
    <text evidence="2">The sequence shown here is derived from an EMBL/GenBank/DDBJ whole genome shotgun (WGS) entry which is preliminary data.</text>
</comment>
<dbReference type="AlphaFoldDB" id="A0A7Y9WYM2"/>
<dbReference type="EMBL" id="JACCHK010000001">
    <property type="protein sequence ID" value="NYH41255.1"/>
    <property type="molecule type" value="Genomic_DNA"/>
</dbReference>
<dbReference type="Proteomes" id="UP000523545">
    <property type="component" value="Unassembled WGS sequence"/>
</dbReference>
<organism evidence="2 3">
    <name type="scientific">Micromonospora jinlongensis</name>
    <dbReference type="NCBI Taxonomy" id="1287877"/>
    <lineage>
        <taxon>Bacteria</taxon>
        <taxon>Bacillati</taxon>
        <taxon>Actinomycetota</taxon>
        <taxon>Actinomycetes</taxon>
        <taxon>Micromonosporales</taxon>
        <taxon>Micromonosporaceae</taxon>
        <taxon>Micromonospora</taxon>
    </lineage>
</organism>
<evidence type="ECO:0000313" key="3">
    <source>
        <dbReference type="Proteomes" id="UP000523545"/>
    </source>
</evidence>
<feature type="signal peptide" evidence="1">
    <location>
        <begin position="1"/>
        <end position="32"/>
    </location>
</feature>
<protein>
    <recommendedName>
        <fullName evidence="4">Secreted protein</fullName>
    </recommendedName>
</protein>
<keyword evidence="1" id="KW-0732">Signal</keyword>
<evidence type="ECO:0000256" key="1">
    <source>
        <dbReference type="SAM" id="SignalP"/>
    </source>
</evidence>
<dbReference type="RefSeq" id="WP_179779267.1">
    <property type="nucleotide sequence ID" value="NZ_JACCHK010000001.1"/>
</dbReference>
<name>A0A7Y9WYM2_9ACTN</name>
<gene>
    <name evidence="2" type="ORF">HNR22_000982</name>
</gene>
<proteinExistence type="predicted"/>